<proteinExistence type="predicted"/>
<name>A0ABQ7JWL3_9FUNG</name>
<protein>
    <submittedName>
        <fullName evidence="1">Uncharacterized protein</fullName>
    </submittedName>
</protein>
<dbReference type="EMBL" id="JAAAIM010000555">
    <property type="protein sequence ID" value="KAG0286663.1"/>
    <property type="molecule type" value="Genomic_DNA"/>
</dbReference>
<evidence type="ECO:0000313" key="2">
    <source>
        <dbReference type="Proteomes" id="UP001194696"/>
    </source>
</evidence>
<evidence type="ECO:0000313" key="1">
    <source>
        <dbReference type="EMBL" id="KAG0286663.1"/>
    </source>
</evidence>
<feature type="non-terminal residue" evidence="1">
    <location>
        <position position="61"/>
    </location>
</feature>
<sequence length="61" mass="7101">MVYLHRHAKFNFQKDDYLLFLDVSGNTGAVIHLRRYEDIHVFGLLSRVAIRLTVDEKGLKA</sequence>
<organism evidence="1 2">
    <name type="scientific">Linnemannia gamsii</name>
    <dbReference type="NCBI Taxonomy" id="64522"/>
    <lineage>
        <taxon>Eukaryota</taxon>
        <taxon>Fungi</taxon>
        <taxon>Fungi incertae sedis</taxon>
        <taxon>Mucoromycota</taxon>
        <taxon>Mortierellomycotina</taxon>
        <taxon>Mortierellomycetes</taxon>
        <taxon>Mortierellales</taxon>
        <taxon>Mortierellaceae</taxon>
        <taxon>Linnemannia</taxon>
    </lineage>
</organism>
<reference evidence="1 2" key="1">
    <citation type="journal article" date="2020" name="Fungal Divers.">
        <title>Resolving the Mortierellaceae phylogeny through synthesis of multi-gene phylogenetics and phylogenomics.</title>
        <authorList>
            <person name="Vandepol N."/>
            <person name="Liber J."/>
            <person name="Desiro A."/>
            <person name="Na H."/>
            <person name="Kennedy M."/>
            <person name="Barry K."/>
            <person name="Grigoriev I.V."/>
            <person name="Miller A.N."/>
            <person name="O'Donnell K."/>
            <person name="Stajich J.E."/>
            <person name="Bonito G."/>
        </authorList>
    </citation>
    <scope>NUCLEOTIDE SEQUENCE [LARGE SCALE GENOMIC DNA]</scope>
    <source>
        <strain evidence="1 2">AD045</strain>
    </source>
</reference>
<comment type="caution">
    <text evidence="1">The sequence shown here is derived from an EMBL/GenBank/DDBJ whole genome shotgun (WGS) entry which is preliminary data.</text>
</comment>
<accession>A0ABQ7JWL3</accession>
<keyword evidence="2" id="KW-1185">Reference proteome</keyword>
<dbReference type="Proteomes" id="UP001194696">
    <property type="component" value="Unassembled WGS sequence"/>
</dbReference>
<gene>
    <name evidence="1" type="ORF">BGZ96_009274</name>
</gene>